<protein>
    <submittedName>
        <fullName evidence="1">Uncharacterized protein</fullName>
    </submittedName>
</protein>
<comment type="caution">
    <text evidence="1">The sequence shown here is derived from an EMBL/GenBank/DDBJ whole genome shotgun (WGS) entry which is preliminary data.</text>
</comment>
<reference evidence="1 2" key="2">
    <citation type="submission" date="2018-03" db="EMBL/GenBank/DDBJ databases">
        <title>Draft genome of Pseudomonas putida strain KT-27.</title>
        <authorList>
            <person name="Yoshizawa S."/>
            <person name="Khan N.H."/>
            <person name="Nishimura M."/>
            <person name="Chiura H.X."/>
            <person name="Ogura Y."/>
            <person name="Hayashi T."/>
            <person name="Kogure K."/>
        </authorList>
    </citation>
    <scope>NUCLEOTIDE SEQUENCE [LARGE SCALE GENOMIC DNA]</scope>
    <source>
        <strain evidence="1 2">KT-27</strain>
    </source>
</reference>
<dbReference type="RefSeq" id="WP_103436930.1">
    <property type="nucleotide sequence ID" value="NZ_MIND01000018.1"/>
</dbReference>
<dbReference type="EMBL" id="MIND01000018">
    <property type="protein sequence ID" value="POF88821.1"/>
    <property type="molecule type" value="Genomic_DNA"/>
</dbReference>
<reference evidence="1 2" key="1">
    <citation type="submission" date="2016-08" db="EMBL/GenBank/DDBJ databases">
        <authorList>
            <person name="Seilhamer J.J."/>
        </authorList>
    </citation>
    <scope>NUCLEOTIDE SEQUENCE [LARGE SCALE GENOMIC DNA]</scope>
    <source>
        <strain evidence="1 2">KT-27</strain>
    </source>
</reference>
<dbReference type="AlphaFoldDB" id="A0A2S3WD44"/>
<dbReference type="Proteomes" id="UP000237194">
    <property type="component" value="Unassembled WGS sequence"/>
</dbReference>
<name>A0A2S3WD44_PSEPU</name>
<evidence type="ECO:0000313" key="2">
    <source>
        <dbReference type="Proteomes" id="UP000237194"/>
    </source>
</evidence>
<organism evidence="1 2">
    <name type="scientific">Pseudomonas putida</name>
    <name type="common">Arthrobacter siderocapsulatus</name>
    <dbReference type="NCBI Taxonomy" id="303"/>
    <lineage>
        <taxon>Bacteria</taxon>
        <taxon>Pseudomonadati</taxon>
        <taxon>Pseudomonadota</taxon>
        <taxon>Gammaproteobacteria</taxon>
        <taxon>Pseudomonadales</taxon>
        <taxon>Pseudomonadaceae</taxon>
        <taxon>Pseudomonas</taxon>
    </lineage>
</organism>
<sequence length="72" mass="8057">MVEIVQLPDPRVSELVDIQALYTNANGFVALRRDGRVAVRNRLDTFVTYHATSSSRGRALMAQQRQSVIAAR</sequence>
<proteinExistence type="predicted"/>
<evidence type="ECO:0000313" key="1">
    <source>
        <dbReference type="EMBL" id="POF88821.1"/>
    </source>
</evidence>
<gene>
    <name evidence="1" type="ORF">BGP80_12930</name>
</gene>
<accession>A0A2S3WD44</accession>